<keyword evidence="1" id="KW-0175">Coiled coil</keyword>
<proteinExistence type="predicted"/>
<organism evidence="2 3">
    <name type="scientific">Didymella heteroderae</name>
    <dbReference type="NCBI Taxonomy" id="1769908"/>
    <lineage>
        <taxon>Eukaryota</taxon>
        <taxon>Fungi</taxon>
        <taxon>Dikarya</taxon>
        <taxon>Ascomycota</taxon>
        <taxon>Pezizomycotina</taxon>
        <taxon>Dothideomycetes</taxon>
        <taxon>Pleosporomycetidae</taxon>
        <taxon>Pleosporales</taxon>
        <taxon>Pleosporineae</taxon>
        <taxon>Didymellaceae</taxon>
        <taxon>Didymella</taxon>
    </lineage>
</organism>
<dbReference type="OrthoDB" id="5213630at2759"/>
<protein>
    <submittedName>
        <fullName evidence="2">Uncharacterized protein</fullName>
    </submittedName>
</protein>
<dbReference type="AlphaFoldDB" id="A0A9P4WQY7"/>
<reference evidence="2" key="1">
    <citation type="submission" date="2019-04" db="EMBL/GenBank/DDBJ databases">
        <title>Sequencing of skin fungus with MAO and IRED activity.</title>
        <authorList>
            <person name="Marsaioli A.J."/>
            <person name="Bonatto J.M.C."/>
            <person name="Reis Junior O."/>
        </authorList>
    </citation>
    <scope>NUCLEOTIDE SEQUENCE</scope>
    <source>
        <strain evidence="2">28M1</strain>
    </source>
</reference>
<comment type="caution">
    <text evidence="2">The sequence shown here is derived from an EMBL/GenBank/DDBJ whole genome shotgun (WGS) entry which is preliminary data.</text>
</comment>
<keyword evidence="3" id="KW-1185">Reference proteome</keyword>
<name>A0A9P4WQY7_9PLEO</name>
<accession>A0A9P4WQY7</accession>
<gene>
    <name evidence="2" type="ORF">E8E12_008483</name>
</gene>
<dbReference type="Proteomes" id="UP000758155">
    <property type="component" value="Unassembled WGS sequence"/>
</dbReference>
<sequence length="362" mass="42091">MSSKPRHYRNDEDRLRDERNYYRDKFEQLEPIAIQHQEENLRLRANLDQERERVERAVRSADHMQSTMDNREYFLGEQASDDDVCTMFLTLMNEVKNWSQAFNKGVSRTLRGDRFQDYQKITPMYVMLRDLEDTTANSKQKRFFVRGWTGYVMCTRLFRSFEGPAGGLAEDAWLAKPIADSFRFLEDRLYLADRRMVPIKSFNDWRAFTAELLGKAVQVHDGRPIDQTSTLIELAVSEVMEVVRPWHKGGTPETLKADEEKLYGIFISAVQLAQVLRRQRALWSVCLPWAPGMPGPAQPLRFNPISMEDERNNDDVSIEDLKSRCVEFIVTPALYKRGTMNGERFDREEAICRAAVVIAGLN</sequence>
<feature type="coiled-coil region" evidence="1">
    <location>
        <begin position="33"/>
        <end position="64"/>
    </location>
</feature>
<dbReference type="EMBL" id="SWKV01000031">
    <property type="protein sequence ID" value="KAF3039401.1"/>
    <property type="molecule type" value="Genomic_DNA"/>
</dbReference>
<evidence type="ECO:0000313" key="3">
    <source>
        <dbReference type="Proteomes" id="UP000758155"/>
    </source>
</evidence>
<evidence type="ECO:0000313" key="2">
    <source>
        <dbReference type="EMBL" id="KAF3039401.1"/>
    </source>
</evidence>
<evidence type="ECO:0000256" key="1">
    <source>
        <dbReference type="SAM" id="Coils"/>
    </source>
</evidence>